<proteinExistence type="predicted"/>
<sequence length="73" mass="8190">MGQLAVDHFKTILAPADHHNSPLVDSASSFKAAWQTVGPEVLQWVSNLFIHADLNNPHSGYRSFFNLRLPTEF</sequence>
<dbReference type="EMBL" id="CABITT030000008">
    <property type="protein sequence ID" value="VVB18000.1"/>
    <property type="molecule type" value="Genomic_DNA"/>
</dbReference>
<name>A0A565CW78_9BRAS</name>
<evidence type="ECO:0000313" key="1">
    <source>
        <dbReference type="EMBL" id="VVB18000.1"/>
    </source>
</evidence>
<protein>
    <submittedName>
        <fullName evidence="1">Uncharacterized protein</fullName>
    </submittedName>
</protein>
<dbReference type="AlphaFoldDB" id="A0A565CW78"/>
<gene>
    <name evidence="1" type="ORF">ANE_LOCUS28444</name>
</gene>
<dbReference type="Proteomes" id="UP000489600">
    <property type="component" value="Unassembled WGS sequence"/>
</dbReference>
<organism evidence="1 2">
    <name type="scientific">Arabis nemorensis</name>
    <dbReference type="NCBI Taxonomy" id="586526"/>
    <lineage>
        <taxon>Eukaryota</taxon>
        <taxon>Viridiplantae</taxon>
        <taxon>Streptophyta</taxon>
        <taxon>Embryophyta</taxon>
        <taxon>Tracheophyta</taxon>
        <taxon>Spermatophyta</taxon>
        <taxon>Magnoliopsida</taxon>
        <taxon>eudicotyledons</taxon>
        <taxon>Gunneridae</taxon>
        <taxon>Pentapetalae</taxon>
        <taxon>rosids</taxon>
        <taxon>malvids</taxon>
        <taxon>Brassicales</taxon>
        <taxon>Brassicaceae</taxon>
        <taxon>Arabideae</taxon>
        <taxon>Arabis</taxon>
    </lineage>
</organism>
<reference evidence="1" key="1">
    <citation type="submission" date="2019-07" db="EMBL/GenBank/DDBJ databases">
        <authorList>
            <person name="Dittberner H."/>
        </authorList>
    </citation>
    <scope>NUCLEOTIDE SEQUENCE [LARGE SCALE GENOMIC DNA]</scope>
</reference>
<accession>A0A565CW78</accession>
<keyword evidence="2" id="KW-1185">Reference proteome</keyword>
<comment type="caution">
    <text evidence="1">The sequence shown here is derived from an EMBL/GenBank/DDBJ whole genome shotgun (WGS) entry which is preliminary data.</text>
</comment>
<evidence type="ECO:0000313" key="2">
    <source>
        <dbReference type="Proteomes" id="UP000489600"/>
    </source>
</evidence>